<keyword evidence="3" id="KW-0804">Transcription</keyword>
<dbReference type="PROSITE" id="PS01124">
    <property type="entry name" value="HTH_ARAC_FAMILY_2"/>
    <property type="match status" value="1"/>
</dbReference>
<dbReference type="Proteomes" id="UP000254764">
    <property type="component" value="Unassembled WGS sequence"/>
</dbReference>
<dbReference type="GO" id="GO:0043565">
    <property type="term" value="F:sequence-specific DNA binding"/>
    <property type="evidence" value="ECO:0007669"/>
    <property type="project" value="InterPro"/>
</dbReference>
<evidence type="ECO:0000313" key="5">
    <source>
        <dbReference type="EMBL" id="SSC66935.1"/>
    </source>
</evidence>
<keyword evidence="2" id="KW-0238">DNA-binding</keyword>
<evidence type="ECO:0000259" key="4">
    <source>
        <dbReference type="PROSITE" id="PS01124"/>
    </source>
</evidence>
<dbReference type="SMART" id="SM00342">
    <property type="entry name" value="HTH_ARAC"/>
    <property type="match status" value="1"/>
</dbReference>
<dbReference type="InterPro" id="IPR018062">
    <property type="entry name" value="HTH_AraC-typ_CS"/>
</dbReference>
<dbReference type="PANTHER" id="PTHR43280:SF32">
    <property type="entry name" value="TRANSCRIPTIONAL REGULATORY PROTEIN"/>
    <property type="match status" value="1"/>
</dbReference>
<dbReference type="SUPFAM" id="SSF46689">
    <property type="entry name" value="Homeodomain-like"/>
    <property type="match status" value="1"/>
</dbReference>
<name>A0A376AGK4_9HYPH</name>
<dbReference type="RefSeq" id="WP_115669637.1">
    <property type="nucleotide sequence ID" value="NZ_UEYP01000003.1"/>
</dbReference>
<dbReference type="InterPro" id="IPR009057">
    <property type="entry name" value="Homeodomain-like_sf"/>
</dbReference>
<evidence type="ECO:0000256" key="1">
    <source>
        <dbReference type="ARBA" id="ARBA00023015"/>
    </source>
</evidence>
<evidence type="ECO:0000313" key="6">
    <source>
        <dbReference type="Proteomes" id="UP000254764"/>
    </source>
</evidence>
<dbReference type="Gene3D" id="2.60.120.10">
    <property type="entry name" value="Jelly Rolls"/>
    <property type="match status" value="1"/>
</dbReference>
<dbReference type="PROSITE" id="PS00041">
    <property type="entry name" value="HTH_ARAC_FAMILY_1"/>
    <property type="match status" value="1"/>
</dbReference>
<proteinExistence type="predicted"/>
<keyword evidence="6" id="KW-1185">Reference proteome</keyword>
<dbReference type="Pfam" id="PF12833">
    <property type="entry name" value="HTH_18"/>
    <property type="match status" value="1"/>
</dbReference>
<organism evidence="5 6">
    <name type="scientific">Ciceribacter selenitireducens ATCC BAA-1503</name>
    <dbReference type="NCBI Taxonomy" id="1336235"/>
    <lineage>
        <taxon>Bacteria</taxon>
        <taxon>Pseudomonadati</taxon>
        <taxon>Pseudomonadota</taxon>
        <taxon>Alphaproteobacteria</taxon>
        <taxon>Hyphomicrobiales</taxon>
        <taxon>Rhizobiaceae</taxon>
        <taxon>Ciceribacter</taxon>
    </lineage>
</organism>
<dbReference type="InterPro" id="IPR011051">
    <property type="entry name" value="RmlC_Cupin_sf"/>
</dbReference>
<evidence type="ECO:0000256" key="3">
    <source>
        <dbReference type="ARBA" id="ARBA00023163"/>
    </source>
</evidence>
<dbReference type="AlphaFoldDB" id="A0A376AGK4"/>
<dbReference type="EMBL" id="UEYP01000003">
    <property type="protein sequence ID" value="SSC66935.1"/>
    <property type="molecule type" value="Genomic_DNA"/>
</dbReference>
<dbReference type="OrthoDB" id="9814125at2"/>
<dbReference type="GO" id="GO:0003700">
    <property type="term" value="F:DNA-binding transcription factor activity"/>
    <property type="evidence" value="ECO:0007669"/>
    <property type="project" value="InterPro"/>
</dbReference>
<evidence type="ECO:0000256" key="2">
    <source>
        <dbReference type="ARBA" id="ARBA00023125"/>
    </source>
</evidence>
<reference evidence="6" key="1">
    <citation type="submission" date="2018-07" db="EMBL/GenBank/DDBJ databases">
        <authorList>
            <person name="Peiro R."/>
            <person name="Begona"/>
            <person name="Cbmso G."/>
            <person name="Lopez M."/>
            <person name="Gonzalez S."/>
        </authorList>
    </citation>
    <scope>NUCLEOTIDE SEQUENCE [LARGE SCALE GENOMIC DNA]</scope>
</reference>
<gene>
    <name evidence="5" type="ORF">RHIZ70_2643</name>
</gene>
<dbReference type="InterPro" id="IPR018060">
    <property type="entry name" value="HTH_AraC"/>
</dbReference>
<sequence length="295" mass="32720">MNDIPSYFIYGETPRPLDIGFLHVELISQRQHIHHGRAEPHMHEQMAQVTFWTEGGGTYLIEDKSLDFSAPAVSFVPSHVVHGFDVRANSDAVVISIADSVLPLVAASSLLPLDRPIMLRSERFDATWERMRALMLMAQEEYLTGQPGVEKIVLPLAATVLSFMARLSSQAAIMRSAGPLALASELKRLIDLHFREDRSVGDYVGMLGSTPHLVAKAATLVHGKGVKELINDRRLLEAKRLLLFTVRTVEDIAYETGFKDPAYFSRFFRQRTGEPPGVWRVGQHAGAPVGGNARP</sequence>
<dbReference type="PANTHER" id="PTHR43280">
    <property type="entry name" value="ARAC-FAMILY TRANSCRIPTIONAL REGULATOR"/>
    <property type="match status" value="1"/>
</dbReference>
<dbReference type="SUPFAM" id="SSF51182">
    <property type="entry name" value="RmlC-like cupins"/>
    <property type="match status" value="1"/>
</dbReference>
<dbReference type="InterPro" id="IPR014710">
    <property type="entry name" value="RmlC-like_jellyroll"/>
</dbReference>
<feature type="domain" description="HTH araC/xylS-type" evidence="4">
    <location>
        <begin position="184"/>
        <end position="282"/>
    </location>
</feature>
<accession>A0A376AGK4</accession>
<keyword evidence="1" id="KW-0805">Transcription regulation</keyword>
<protein>
    <recommendedName>
        <fullName evidence="4">HTH araC/xylS-type domain-containing protein</fullName>
    </recommendedName>
</protein>
<dbReference type="Gene3D" id="1.10.10.60">
    <property type="entry name" value="Homeodomain-like"/>
    <property type="match status" value="1"/>
</dbReference>